<evidence type="ECO:0000313" key="1">
    <source>
        <dbReference type="EMBL" id="ALC81023.1"/>
    </source>
</evidence>
<gene>
    <name evidence="1" type="ORF">AM592_05020</name>
</gene>
<dbReference type="STRING" id="1441095.AM592_05020"/>
<organism evidence="1 2">
    <name type="scientific">Bacillus gobiensis</name>
    <dbReference type="NCBI Taxonomy" id="1441095"/>
    <lineage>
        <taxon>Bacteria</taxon>
        <taxon>Bacillati</taxon>
        <taxon>Bacillota</taxon>
        <taxon>Bacilli</taxon>
        <taxon>Bacillales</taxon>
        <taxon>Bacillaceae</taxon>
        <taxon>Bacillus</taxon>
    </lineage>
</organism>
<protein>
    <submittedName>
        <fullName evidence="1">Uncharacterized protein</fullName>
    </submittedName>
</protein>
<reference evidence="2" key="1">
    <citation type="submission" date="2015-08" db="EMBL/GenBank/DDBJ databases">
        <title>Genome sequencing project for genomic taxonomy and phylogenomics of Bacillus-like bacteria.</title>
        <authorList>
            <person name="Liu B."/>
            <person name="Wang J."/>
            <person name="Zhu Y."/>
            <person name="Liu G."/>
            <person name="Chen Q."/>
            <person name="Chen Z."/>
            <person name="Lan J."/>
            <person name="Che J."/>
            <person name="Ge C."/>
            <person name="Shi H."/>
            <person name="Pan Z."/>
            <person name="Liu X."/>
        </authorList>
    </citation>
    <scope>NUCLEOTIDE SEQUENCE [LARGE SCALE GENOMIC DNA]</scope>
    <source>
        <strain evidence="2">FJAT-4402</strain>
    </source>
</reference>
<sequence>MEYRNVFDITQPAITFIGFISRIPRDGAANAMYKFVRKVPAALRMACRNGYTSTLTGRGLEKKLFAREVWKP</sequence>
<dbReference type="EMBL" id="CP012600">
    <property type="protein sequence ID" value="ALC81023.1"/>
    <property type="molecule type" value="Genomic_DNA"/>
</dbReference>
<dbReference type="AlphaFoldDB" id="A0A0M4FPM5"/>
<keyword evidence="2" id="KW-1185">Reference proteome</keyword>
<dbReference type="RefSeq" id="WP_053602774.1">
    <property type="nucleotide sequence ID" value="NZ_CP012600.1"/>
</dbReference>
<dbReference type="Proteomes" id="UP000067625">
    <property type="component" value="Chromosome"/>
</dbReference>
<dbReference type="PATRIC" id="fig|1441095.3.peg.1098"/>
<reference evidence="1 2" key="2">
    <citation type="journal article" date="2016" name="Int. J. Syst. Evol. Microbiol.">
        <title>Bacillus gobiensis sp. nov., isolated from a soil sample.</title>
        <authorList>
            <person name="Liu B."/>
            <person name="Liu G.H."/>
            <person name="Cetin S."/>
            <person name="Schumann P."/>
            <person name="Pan Z.Z."/>
            <person name="Chen Q.Q."/>
        </authorList>
    </citation>
    <scope>NUCLEOTIDE SEQUENCE [LARGE SCALE GENOMIC DNA]</scope>
    <source>
        <strain evidence="1 2">FJAT-4402</strain>
    </source>
</reference>
<name>A0A0M4FPM5_9BACI</name>
<evidence type="ECO:0000313" key="2">
    <source>
        <dbReference type="Proteomes" id="UP000067625"/>
    </source>
</evidence>
<accession>A0A0M4FPM5</accession>
<proteinExistence type="predicted"/>